<comment type="caution">
    <text evidence="2">The sequence shown here is derived from an EMBL/GenBank/DDBJ whole genome shotgun (WGS) entry which is preliminary data.</text>
</comment>
<proteinExistence type="predicted"/>
<reference evidence="2 3" key="1">
    <citation type="submission" date="2017-06" db="EMBL/GenBank/DDBJ databases">
        <title>Ant-infecting Ophiocordyceps genomes reveal a high diversity of potential behavioral manipulation genes and a possible major role for enterotoxins.</title>
        <authorList>
            <person name="De Bekker C."/>
            <person name="Evans H.C."/>
            <person name="Brachmann A."/>
            <person name="Hughes D.P."/>
        </authorList>
    </citation>
    <scope>NUCLEOTIDE SEQUENCE [LARGE SCALE GENOMIC DNA]</scope>
    <source>
        <strain evidence="2 3">Map16</strain>
    </source>
</reference>
<dbReference type="AlphaFoldDB" id="A0A2C5ZMF5"/>
<accession>A0A2C5ZMF5</accession>
<sequence>MKHRRQDTTILRAQPRTRKGAENKAPSQRRLCELNHGQLTARLEKTLQVSERDLQVAGCVNDVTGDDDVKLTELKALLLWRALDTQPPKLHIRSKLCKGRLRVRDKRHANISEDEAPP</sequence>
<evidence type="ECO:0000313" key="3">
    <source>
        <dbReference type="Proteomes" id="UP000226431"/>
    </source>
</evidence>
<protein>
    <submittedName>
        <fullName evidence="2">Uncharacterized protein</fullName>
    </submittedName>
</protein>
<dbReference type="EMBL" id="NJES01000005">
    <property type="protein sequence ID" value="PHH80972.1"/>
    <property type="molecule type" value="Genomic_DNA"/>
</dbReference>
<evidence type="ECO:0000256" key="1">
    <source>
        <dbReference type="SAM" id="MobiDB-lite"/>
    </source>
</evidence>
<feature type="region of interest" description="Disordered" evidence="1">
    <location>
        <begin position="1"/>
        <end position="28"/>
    </location>
</feature>
<dbReference type="Proteomes" id="UP000226431">
    <property type="component" value="Unassembled WGS sequence"/>
</dbReference>
<organism evidence="2 3">
    <name type="scientific">Ophiocordyceps camponoti-rufipedis</name>
    <dbReference type="NCBI Taxonomy" id="2004952"/>
    <lineage>
        <taxon>Eukaryota</taxon>
        <taxon>Fungi</taxon>
        <taxon>Dikarya</taxon>
        <taxon>Ascomycota</taxon>
        <taxon>Pezizomycotina</taxon>
        <taxon>Sordariomycetes</taxon>
        <taxon>Hypocreomycetidae</taxon>
        <taxon>Hypocreales</taxon>
        <taxon>Ophiocordycipitaceae</taxon>
        <taxon>Ophiocordyceps</taxon>
    </lineage>
</organism>
<name>A0A2C5ZMF5_9HYPO</name>
<gene>
    <name evidence="2" type="ORF">CDD80_5182</name>
</gene>
<keyword evidence="3" id="KW-1185">Reference proteome</keyword>
<evidence type="ECO:0000313" key="2">
    <source>
        <dbReference type="EMBL" id="PHH80972.1"/>
    </source>
</evidence>